<dbReference type="AlphaFoldDB" id="A0A1G2T5X1"/>
<comment type="caution">
    <text evidence="6">The sequence shown here is derived from an EMBL/GenBank/DDBJ whole genome shotgun (WGS) entry which is preliminary data.</text>
</comment>
<dbReference type="PANTHER" id="PTHR34139">
    <property type="entry name" value="UPF0331 PROTEIN MJ0127"/>
    <property type="match status" value="1"/>
</dbReference>
<dbReference type="Pfam" id="PF01934">
    <property type="entry name" value="HepT-like"/>
    <property type="match status" value="1"/>
</dbReference>
<protein>
    <recommendedName>
        <fullName evidence="8">DUF86 domain-containing protein</fullName>
    </recommendedName>
</protein>
<keyword evidence="3" id="KW-0540">Nuclease</keyword>
<dbReference type="PANTHER" id="PTHR34139:SF1">
    <property type="entry name" value="RNASE MJ1380-RELATED"/>
    <property type="match status" value="1"/>
</dbReference>
<sequence length="105" mass="12160">MKSDKVYCEYIISCIDKVGRFTSGMKREDFLASELVQSAVILQLLLIGELSKNLSSEFKKSTDLPWTQISGFRNRAIHNYYELELEFVWFAVQNDLFPIKEAVSK</sequence>
<evidence type="ECO:0000313" key="6">
    <source>
        <dbReference type="EMBL" id="OHA92674.1"/>
    </source>
</evidence>
<dbReference type="GO" id="GO:0004540">
    <property type="term" value="F:RNA nuclease activity"/>
    <property type="evidence" value="ECO:0007669"/>
    <property type="project" value="InterPro"/>
</dbReference>
<evidence type="ECO:0000256" key="4">
    <source>
        <dbReference type="ARBA" id="ARBA00022741"/>
    </source>
</evidence>
<accession>A0A1G2T5X1</accession>
<keyword evidence="2" id="KW-1277">Toxin-antitoxin system</keyword>
<reference evidence="6 7" key="1">
    <citation type="journal article" date="2016" name="Nat. Commun.">
        <title>Thousands of microbial genomes shed light on interconnected biogeochemical processes in an aquifer system.</title>
        <authorList>
            <person name="Anantharaman K."/>
            <person name="Brown C.T."/>
            <person name="Hug L.A."/>
            <person name="Sharon I."/>
            <person name="Castelle C.J."/>
            <person name="Probst A.J."/>
            <person name="Thomas B.C."/>
            <person name="Singh A."/>
            <person name="Wilkins M.J."/>
            <person name="Karaoz U."/>
            <person name="Brodie E.L."/>
            <person name="Williams K.H."/>
            <person name="Hubbard S.S."/>
            <person name="Banfield J.F."/>
        </authorList>
    </citation>
    <scope>NUCLEOTIDE SEQUENCE [LARGE SCALE GENOMIC DNA]</scope>
</reference>
<organism evidence="6 7">
    <name type="scientific">Candidatus Zambryskibacteria bacterium RIFCSPHIGHO2_02_38_10.5</name>
    <dbReference type="NCBI Taxonomy" id="1802742"/>
    <lineage>
        <taxon>Bacteria</taxon>
        <taxon>Candidatus Zambryskiibacteriota</taxon>
    </lineage>
</organism>
<dbReference type="InterPro" id="IPR008201">
    <property type="entry name" value="HepT-like"/>
</dbReference>
<evidence type="ECO:0000256" key="5">
    <source>
        <dbReference type="ARBA" id="ARBA00022801"/>
    </source>
</evidence>
<dbReference type="InterPro" id="IPR051813">
    <property type="entry name" value="HepT_RNase_toxin"/>
</dbReference>
<dbReference type="GO" id="GO:0016787">
    <property type="term" value="F:hydrolase activity"/>
    <property type="evidence" value="ECO:0007669"/>
    <property type="project" value="UniProtKB-KW"/>
</dbReference>
<keyword evidence="1" id="KW-0597">Phosphoprotein</keyword>
<evidence type="ECO:0000256" key="1">
    <source>
        <dbReference type="ARBA" id="ARBA00022553"/>
    </source>
</evidence>
<keyword evidence="5" id="KW-0378">Hydrolase</keyword>
<evidence type="ECO:0008006" key="8">
    <source>
        <dbReference type="Google" id="ProtNLM"/>
    </source>
</evidence>
<dbReference type="Proteomes" id="UP000179264">
    <property type="component" value="Unassembled WGS sequence"/>
</dbReference>
<gene>
    <name evidence="6" type="ORF">A2W58_01350</name>
</gene>
<proteinExistence type="predicted"/>
<dbReference type="GO" id="GO:0000166">
    <property type="term" value="F:nucleotide binding"/>
    <property type="evidence" value="ECO:0007669"/>
    <property type="project" value="UniProtKB-KW"/>
</dbReference>
<dbReference type="EMBL" id="MHVL01000041">
    <property type="protein sequence ID" value="OHA92674.1"/>
    <property type="molecule type" value="Genomic_DNA"/>
</dbReference>
<name>A0A1G2T5X1_9BACT</name>
<evidence type="ECO:0000256" key="2">
    <source>
        <dbReference type="ARBA" id="ARBA00022649"/>
    </source>
</evidence>
<dbReference type="GO" id="GO:0110001">
    <property type="term" value="C:toxin-antitoxin complex"/>
    <property type="evidence" value="ECO:0007669"/>
    <property type="project" value="InterPro"/>
</dbReference>
<keyword evidence="4" id="KW-0547">Nucleotide-binding</keyword>
<evidence type="ECO:0000313" key="7">
    <source>
        <dbReference type="Proteomes" id="UP000179264"/>
    </source>
</evidence>
<evidence type="ECO:0000256" key="3">
    <source>
        <dbReference type="ARBA" id="ARBA00022722"/>
    </source>
</evidence>